<evidence type="ECO:0008006" key="4">
    <source>
        <dbReference type="Google" id="ProtNLM"/>
    </source>
</evidence>
<gene>
    <name evidence="2" type="ORF">HG543_10955</name>
</gene>
<reference evidence="2 3" key="1">
    <citation type="submission" date="2020-04" db="EMBL/GenBank/DDBJ databases">
        <title>Draft genome of Pyxidicoccus fallax type strain.</title>
        <authorList>
            <person name="Whitworth D.E."/>
        </authorList>
    </citation>
    <scope>NUCLEOTIDE SEQUENCE [LARGE SCALE GENOMIC DNA]</scope>
    <source>
        <strain evidence="2 3">DSM 14698</strain>
    </source>
</reference>
<proteinExistence type="predicted"/>
<dbReference type="Proteomes" id="UP000518300">
    <property type="component" value="Unassembled WGS sequence"/>
</dbReference>
<dbReference type="AlphaFoldDB" id="A0A848L963"/>
<name>A0A848L963_9BACT</name>
<organism evidence="2 3">
    <name type="scientific">Pyxidicoccus fallax</name>
    <dbReference type="NCBI Taxonomy" id="394095"/>
    <lineage>
        <taxon>Bacteria</taxon>
        <taxon>Pseudomonadati</taxon>
        <taxon>Myxococcota</taxon>
        <taxon>Myxococcia</taxon>
        <taxon>Myxococcales</taxon>
        <taxon>Cystobacterineae</taxon>
        <taxon>Myxococcaceae</taxon>
        <taxon>Pyxidicoccus</taxon>
    </lineage>
</organism>
<keyword evidence="3" id="KW-1185">Reference proteome</keyword>
<accession>A0A848L963</accession>
<dbReference type="RefSeq" id="WP_169344662.1">
    <property type="nucleotide sequence ID" value="NZ_JABBJJ010000037.1"/>
</dbReference>
<dbReference type="PROSITE" id="PS51257">
    <property type="entry name" value="PROKAR_LIPOPROTEIN"/>
    <property type="match status" value="1"/>
</dbReference>
<sequence>MSRPTSSWKKKALGGLVLASLLGFGCEPPPVVPTADGRQNTHTARIEGSLVVQSRARGNAVVFLYDADRPPPPQGTGRPIAFTVIPAEQVFGPALTTNAPGPFTAPFTFSLVTAGRYTLRGFIDADTCGTAAVQPCHRPDFIPWYGVTSEPNAGDVGGAAVDPTTGAPLTLEVTADADGHPQPLTGVSVSFSDTARVPVDRPAFQVVGDRTLGNTPKVLRLQPLQMQNGAVDQRTPGFLVGYVDANRDGVPDDANGDNVPDFSLRVVVRKLHPTLPGVEENDVDRNGVPDAEGEDYLHADGTLDGKPDVVVLAARLMADPLITALTDEQGQPRMQPVVVPELQVAVAPQALDARNPAAPAPLKDVPRGRYAVVVIQPTGQTWRVPNELDPALAPGVGLPPVESQAFYLEVP</sequence>
<keyword evidence="1" id="KW-0732">Signal</keyword>
<protein>
    <recommendedName>
        <fullName evidence="4">Lipoprotein</fullName>
    </recommendedName>
</protein>
<evidence type="ECO:0000256" key="1">
    <source>
        <dbReference type="SAM" id="SignalP"/>
    </source>
</evidence>
<evidence type="ECO:0000313" key="2">
    <source>
        <dbReference type="EMBL" id="NMO15369.1"/>
    </source>
</evidence>
<feature type="signal peptide" evidence="1">
    <location>
        <begin position="1"/>
        <end position="25"/>
    </location>
</feature>
<feature type="chain" id="PRO_5032541785" description="Lipoprotein" evidence="1">
    <location>
        <begin position="26"/>
        <end position="411"/>
    </location>
</feature>
<dbReference type="EMBL" id="JABBJJ010000037">
    <property type="protein sequence ID" value="NMO15369.1"/>
    <property type="molecule type" value="Genomic_DNA"/>
</dbReference>
<evidence type="ECO:0000313" key="3">
    <source>
        <dbReference type="Proteomes" id="UP000518300"/>
    </source>
</evidence>
<comment type="caution">
    <text evidence="2">The sequence shown here is derived from an EMBL/GenBank/DDBJ whole genome shotgun (WGS) entry which is preliminary data.</text>
</comment>